<keyword evidence="2" id="KW-0808">Transferase</keyword>
<gene>
    <name evidence="2" type="ORF">FKW44_015096</name>
</gene>
<sequence>MLPTDGKSQSSDYGSFCNTPSGLFTGAVGEGGPPPLSDSPPTRTKGDALTASESINPV</sequence>
<dbReference type="EMBL" id="CP045899">
    <property type="protein sequence ID" value="QQP40894.1"/>
    <property type="molecule type" value="Genomic_DNA"/>
</dbReference>
<evidence type="ECO:0000313" key="2">
    <source>
        <dbReference type="EMBL" id="QQP40894.1"/>
    </source>
</evidence>
<dbReference type="Proteomes" id="UP000595437">
    <property type="component" value="Chromosome 10"/>
</dbReference>
<name>A0A7T8GZW2_CALRO</name>
<dbReference type="AlphaFoldDB" id="A0A7T8GZW2"/>
<feature type="non-terminal residue" evidence="2">
    <location>
        <position position="58"/>
    </location>
</feature>
<organism evidence="2 3">
    <name type="scientific">Caligus rogercresseyi</name>
    <name type="common">Sea louse</name>
    <dbReference type="NCBI Taxonomy" id="217165"/>
    <lineage>
        <taxon>Eukaryota</taxon>
        <taxon>Metazoa</taxon>
        <taxon>Ecdysozoa</taxon>
        <taxon>Arthropoda</taxon>
        <taxon>Crustacea</taxon>
        <taxon>Multicrustacea</taxon>
        <taxon>Hexanauplia</taxon>
        <taxon>Copepoda</taxon>
        <taxon>Siphonostomatoida</taxon>
        <taxon>Caligidae</taxon>
        <taxon>Caligus</taxon>
    </lineage>
</organism>
<feature type="compositionally biased region" description="Polar residues" evidence="1">
    <location>
        <begin position="1"/>
        <end position="22"/>
    </location>
</feature>
<protein>
    <submittedName>
        <fullName evidence="2">Phosphatidylcholine:ceramide cholinephosphotransferase 1like</fullName>
    </submittedName>
</protein>
<evidence type="ECO:0000313" key="3">
    <source>
        <dbReference type="Proteomes" id="UP000595437"/>
    </source>
</evidence>
<proteinExistence type="predicted"/>
<evidence type="ECO:0000256" key="1">
    <source>
        <dbReference type="SAM" id="MobiDB-lite"/>
    </source>
</evidence>
<keyword evidence="3" id="KW-1185">Reference proteome</keyword>
<accession>A0A7T8GZW2</accession>
<feature type="region of interest" description="Disordered" evidence="1">
    <location>
        <begin position="1"/>
        <end position="58"/>
    </location>
</feature>
<dbReference type="GO" id="GO:0016740">
    <property type="term" value="F:transferase activity"/>
    <property type="evidence" value="ECO:0007669"/>
    <property type="project" value="UniProtKB-KW"/>
</dbReference>
<reference evidence="3" key="1">
    <citation type="submission" date="2021-01" db="EMBL/GenBank/DDBJ databases">
        <title>Caligus Genome Assembly.</title>
        <authorList>
            <person name="Gallardo-Escarate C."/>
        </authorList>
    </citation>
    <scope>NUCLEOTIDE SEQUENCE [LARGE SCALE GENOMIC DNA]</scope>
</reference>